<protein>
    <submittedName>
        <fullName evidence="1">Uncharacterized protein</fullName>
    </submittedName>
</protein>
<keyword evidence="2" id="KW-1185">Reference proteome</keyword>
<dbReference type="PANTHER" id="PTHR14241">
    <property type="entry name" value="INTERFERON-INDUCED PROTEIN 44"/>
    <property type="match status" value="1"/>
</dbReference>
<dbReference type="Proteomes" id="UP000261560">
    <property type="component" value="Unplaced"/>
</dbReference>
<reference evidence="1" key="2">
    <citation type="submission" date="2025-09" db="UniProtKB">
        <authorList>
            <consortium name="Ensembl"/>
        </authorList>
    </citation>
    <scope>IDENTIFICATION</scope>
</reference>
<accession>A0A3B3BCW9</accession>
<dbReference type="PANTHER" id="PTHR14241:SF19">
    <property type="entry name" value="INTERFERON-INDUCED PROTEIN 44-LIKE ISOFORM X1-RELATED"/>
    <property type="match status" value="1"/>
</dbReference>
<dbReference type="PaxDb" id="30732-ENSOMEP00000002883"/>
<dbReference type="SUPFAM" id="SSF52540">
    <property type="entry name" value="P-loop containing nucleoside triphosphate hydrolases"/>
    <property type="match status" value="1"/>
</dbReference>
<evidence type="ECO:0000313" key="2">
    <source>
        <dbReference type="Proteomes" id="UP000261560"/>
    </source>
</evidence>
<dbReference type="GO" id="GO:0006955">
    <property type="term" value="P:immune response"/>
    <property type="evidence" value="ECO:0007669"/>
    <property type="project" value="TreeGrafter"/>
</dbReference>
<dbReference type="GeneTree" id="ENSGT00940000163581"/>
<name>A0A3B3BCW9_ORYME</name>
<dbReference type="Gene3D" id="3.40.50.300">
    <property type="entry name" value="P-loop containing nucleotide triphosphate hydrolases"/>
    <property type="match status" value="1"/>
</dbReference>
<dbReference type="OMA" id="WRIMISN"/>
<dbReference type="STRING" id="30732.ENSOMEP00000002883"/>
<dbReference type="AlphaFoldDB" id="A0A3B3BCW9"/>
<reference evidence="1" key="1">
    <citation type="submission" date="2025-08" db="UniProtKB">
        <authorList>
            <consortium name="Ensembl"/>
        </authorList>
    </citation>
    <scope>IDENTIFICATION</scope>
</reference>
<sequence>IFDPLLLSSTERLQFENPWRTVTWTERKKLMEKIKSYKHPKSSLFNARILVVGAVGAGKSSFFNSFKSVFRGHVTNQGMAGNLSDGLGSRRVQGVKKSESLPLVICDTMGLEADEERGIHIDDITNVINGHVLEGYQFNPSVPLKRDAHGFRKNPKLKDKIHCVAYVVDATNVSIMPQNMEKKLKATRKTVNSSRVPQLVLLTKIDEACPLVKKNIRKVYKSTYIKELMQEASARVGVPLSCVVPVKNYSEELELDMNTDILLLHAVVQILRLLDDFFDEPRG</sequence>
<dbReference type="InterPro" id="IPR027417">
    <property type="entry name" value="P-loop_NTPase"/>
</dbReference>
<dbReference type="Ensembl" id="ENSOMET00000011754.1">
    <property type="protein sequence ID" value="ENSOMEP00000002883.1"/>
    <property type="gene ID" value="ENSOMEG00000003821.1"/>
</dbReference>
<proteinExistence type="predicted"/>
<organism evidence="1 2">
    <name type="scientific">Oryzias melastigma</name>
    <name type="common">Marine medaka</name>
    <dbReference type="NCBI Taxonomy" id="30732"/>
    <lineage>
        <taxon>Eukaryota</taxon>
        <taxon>Metazoa</taxon>
        <taxon>Chordata</taxon>
        <taxon>Craniata</taxon>
        <taxon>Vertebrata</taxon>
        <taxon>Euteleostomi</taxon>
        <taxon>Actinopterygii</taxon>
        <taxon>Neopterygii</taxon>
        <taxon>Teleostei</taxon>
        <taxon>Neoteleostei</taxon>
        <taxon>Acanthomorphata</taxon>
        <taxon>Ovalentaria</taxon>
        <taxon>Atherinomorphae</taxon>
        <taxon>Beloniformes</taxon>
        <taxon>Adrianichthyidae</taxon>
        <taxon>Oryziinae</taxon>
        <taxon>Oryzias</taxon>
    </lineage>
</organism>
<evidence type="ECO:0000313" key="1">
    <source>
        <dbReference type="Ensembl" id="ENSOMEP00000002883.1"/>
    </source>
</evidence>